<reference evidence="2 3" key="1">
    <citation type="journal article" date="2019" name="Int. J. Syst. Evol. Microbiol.">
        <title>The Global Catalogue of Microorganisms (GCM) 10K type strain sequencing project: providing services to taxonomists for standard genome sequencing and annotation.</title>
        <authorList>
            <consortium name="The Broad Institute Genomics Platform"/>
            <consortium name="The Broad Institute Genome Sequencing Center for Infectious Disease"/>
            <person name="Wu L."/>
            <person name="Ma J."/>
        </authorList>
    </citation>
    <scope>NUCLEOTIDE SEQUENCE [LARGE SCALE GENOMIC DNA]</scope>
    <source>
        <strain evidence="2 3">JCM 6922</strain>
    </source>
</reference>
<feature type="region of interest" description="Disordered" evidence="1">
    <location>
        <begin position="1"/>
        <end position="31"/>
    </location>
</feature>
<proteinExistence type="predicted"/>
<evidence type="ECO:0000313" key="2">
    <source>
        <dbReference type="EMBL" id="GAA2424610.1"/>
    </source>
</evidence>
<protein>
    <submittedName>
        <fullName evidence="2">Uncharacterized protein</fullName>
    </submittedName>
</protein>
<dbReference type="Proteomes" id="UP001500460">
    <property type="component" value="Unassembled WGS sequence"/>
</dbReference>
<accession>A0ABN3JB89</accession>
<name>A0ABN3JB89_9ACTN</name>
<organism evidence="2 3">
    <name type="scientific">Streptomyces glaucus</name>
    <dbReference type="NCBI Taxonomy" id="284029"/>
    <lineage>
        <taxon>Bacteria</taxon>
        <taxon>Bacillati</taxon>
        <taxon>Actinomycetota</taxon>
        <taxon>Actinomycetes</taxon>
        <taxon>Kitasatosporales</taxon>
        <taxon>Streptomycetaceae</taxon>
        <taxon>Streptomyces</taxon>
    </lineage>
</organism>
<sequence length="127" mass="13066">MDSGVLGPGAAGEPVSSWPRRGGRVRDQGRLGFGLGRCGYRDAQATMVLGDASFGGLAQVVPELPPVRDLDRLRRSGSGAPGEEERAVPADDLDPGPPGEPGGPAGRAPVREQVTGRRVSTSTRAVP</sequence>
<feature type="region of interest" description="Disordered" evidence="1">
    <location>
        <begin position="69"/>
        <end position="127"/>
    </location>
</feature>
<comment type="caution">
    <text evidence="2">The sequence shown here is derived from an EMBL/GenBank/DDBJ whole genome shotgun (WGS) entry which is preliminary data.</text>
</comment>
<feature type="compositionally biased region" description="Polar residues" evidence="1">
    <location>
        <begin position="118"/>
        <end position="127"/>
    </location>
</feature>
<evidence type="ECO:0000313" key="3">
    <source>
        <dbReference type="Proteomes" id="UP001500460"/>
    </source>
</evidence>
<dbReference type="EMBL" id="BAAATK010000004">
    <property type="protein sequence ID" value="GAA2424610.1"/>
    <property type="molecule type" value="Genomic_DNA"/>
</dbReference>
<evidence type="ECO:0000256" key="1">
    <source>
        <dbReference type="SAM" id="MobiDB-lite"/>
    </source>
</evidence>
<keyword evidence="3" id="KW-1185">Reference proteome</keyword>
<gene>
    <name evidence="2" type="ORF">GCM10010421_08970</name>
</gene>
<feature type="compositionally biased region" description="Gly residues" evidence="1">
    <location>
        <begin position="1"/>
        <end position="10"/>
    </location>
</feature>